<organism evidence="1 2">
    <name type="scientific">Anaerocolumna cellulosilytica</name>
    <dbReference type="NCBI Taxonomy" id="433286"/>
    <lineage>
        <taxon>Bacteria</taxon>
        <taxon>Bacillati</taxon>
        <taxon>Bacillota</taxon>
        <taxon>Clostridia</taxon>
        <taxon>Lachnospirales</taxon>
        <taxon>Lachnospiraceae</taxon>
        <taxon>Anaerocolumna</taxon>
    </lineage>
</organism>
<sequence length="56" mass="6078">MTANISRVKSCNKLNNPAGNISKELKELKELETNKSVDAIYTITVGCSGFLTLICC</sequence>
<dbReference type="KEGG" id="acel:acsn021_15480"/>
<name>A0A6S6QY34_9FIRM</name>
<dbReference type="Proteomes" id="UP000515561">
    <property type="component" value="Chromosome"/>
</dbReference>
<evidence type="ECO:0000313" key="2">
    <source>
        <dbReference type="Proteomes" id="UP000515561"/>
    </source>
</evidence>
<dbReference type="AlphaFoldDB" id="A0A6S6QY34"/>
<proteinExistence type="predicted"/>
<keyword evidence="2" id="KW-1185">Reference proteome</keyword>
<dbReference type="EMBL" id="AP023367">
    <property type="protein sequence ID" value="BCJ93979.1"/>
    <property type="molecule type" value="Genomic_DNA"/>
</dbReference>
<evidence type="ECO:0000313" key="1">
    <source>
        <dbReference type="EMBL" id="BCJ93979.1"/>
    </source>
</evidence>
<accession>A0A6S6QY34</accession>
<reference evidence="1 2" key="1">
    <citation type="journal article" date="2016" name="Int. J. Syst. Evol. Microbiol.">
        <title>Descriptions of Anaerotaenia torta gen. nov., sp. nov. and Anaerocolumna cellulosilytica gen. nov., sp. nov. isolated from a methanogenic reactor of cattle waste.</title>
        <authorList>
            <person name="Uek A."/>
            <person name="Ohtaki Y."/>
            <person name="Kaku N."/>
            <person name="Ueki K."/>
        </authorList>
    </citation>
    <scope>NUCLEOTIDE SEQUENCE [LARGE SCALE GENOMIC DNA]</scope>
    <source>
        <strain evidence="1 2">SN021</strain>
    </source>
</reference>
<gene>
    <name evidence="1" type="ORF">acsn021_15480</name>
</gene>
<protein>
    <submittedName>
        <fullName evidence="1">Uncharacterized protein</fullName>
    </submittedName>
</protein>
<dbReference type="RefSeq" id="WP_184093595.1">
    <property type="nucleotide sequence ID" value="NZ_AP023367.1"/>
</dbReference>